<dbReference type="InterPro" id="IPR008906">
    <property type="entry name" value="HATC_C_dom"/>
</dbReference>
<evidence type="ECO:0000259" key="6">
    <source>
        <dbReference type="Pfam" id="PF05699"/>
    </source>
</evidence>
<evidence type="ECO:0000256" key="3">
    <source>
        <dbReference type="ARBA" id="ARBA00022741"/>
    </source>
</evidence>
<dbReference type="Gene3D" id="1.10.10.10">
    <property type="entry name" value="Winged helix-like DNA-binding domain superfamily/Winged helix DNA-binding domain"/>
    <property type="match status" value="1"/>
</dbReference>
<comment type="caution">
    <text evidence="8">The sequence shown here is derived from an EMBL/GenBank/DDBJ whole genome shotgun (WGS) entry which is preliminary data.</text>
</comment>
<dbReference type="PANTHER" id="PTHR15140">
    <property type="entry name" value="TUBULIN-SPECIFIC CHAPERONE E"/>
    <property type="match status" value="1"/>
</dbReference>
<feature type="domain" description="Disease resistance protein winged helix" evidence="7">
    <location>
        <begin position="78"/>
        <end position="149"/>
    </location>
</feature>
<evidence type="ECO:0000313" key="8">
    <source>
        <dbReference type="EMBL" id="KAK4478014.1"/>
    </source>
</evidence>
<dbReference type="Pfam" id="PF23559">
    <property type="entry name" value="WHD_DRP"/>
    <property type="match status" value="1"/>
</dbReference>
<dbReference type="InterPro" id="IPR058922">
    <property type="entry name" value="WHD_DRP"/>
</dbReference>
<feature type="domain" description="HAT C-terminal dimerisation" evidence="6">
    <location>
        <begin position="537"/>
        <end position="620"/>
    </location>
</feature>
<keyword evidence="5" id="KW-0067">ATP-binding</keyword>
<comment type="similarity">
    <text evidence="1">Belongs to the disease resistance NB-LRR family.</text>
</comment>
<evidence type="ECO:0000313" key="9">
    <source>
        <dbReference type="Proteomes" id="UP001291926"/>
    </source>
</evidence>
<dbReference type="Proteomes" id="UP001291926">
    <property type="component" value="Unassembled WGS sequence"/>
</dbReference>
<evidence type="ECO:0008006" key="10">
    <source>
        <dbReference type="Google" id="ProtNLM"/>
    </source>
</evidence>
<evidence type="ECO:0000256" key="2">
    <source>
        <dbReference type="ARBA" id="ARBA00022614"/>
    </source>
</evidence>
<protein>
    <recommendedName>
        <fullName evidence="10">NB-ARC domain-containing protein</fullName>
    </recommendedName>
</protein>
<evidence type="ECO:0000259" key="7">
    <source>
        <dbReference type="Pfam" id="PF23559"/>
    </source>
</evidence>
<keyword evidence="4" id="KW-0611">Plant defense</keyword>
<dbReference type="InterPro" id="IPR027417">
    <property type="entry name" value="P-loop_NTPase"/>
</dbReference>
<evidence type="ECO:0000256" key="4">
    <source>
        <dbReference type="ARBA" id="ARBA00022821"/>
    </source>
</evidence>
<organism evidence="8 9">
    <name type="scientific">Penstemon davidsonii</name>
    <dbReference type="NCBI Taxonomy" id="160366"/>
    <lineage>
        <taxon>Eukaryota</taxon>
        <taxon>Viridiplantae</taxon>
        <taxon>Streptophyta</taxon>
        <taxon>Embryophyta</taxon>
        <taxon>Tracheophyta</taxon>
        <taxon>Spermatophyta</taxon>
        <taxon>Magnoliopsida</taxon>
        <taxon>eudicotyledons</taxon>
        <taxon>Gunneridae</taxon>
        <taxon>Pentapetalae</taxon>
        <taxon>asterids</taxon>
        <taxon>lamiids</taxon>
        <taxon>Lamiales</taxon>
        <taxon>Plantaginaceae</taxon>
        <taxon>Cheloneae</taxon>
        <taxon>Penstemon</taxon>
    </lineage>
</organism>
<keyword evidence="3" id="KW-0547">Nucleotide-binding</keyword>
<evidence type="ECO:0000256" key="1">
    <source>
        <dbReference type="ARBA" id="ARBA00008894"/>
    </source>
</evidence>
<dbReference type="EMBL" id="JAYDYQ010002688">
    <property type="protein sequence ID" value="KAK4478014.1"/>
    <property type="molecule type" value="Genomic_DNA"/>
</dbReference>
<gene>
    <name evidence="8" type="ORF">RD792_017279</name>
</gene>
<dbReference type="SUPFAM" id="SSF53098">
    <property type="entry name" value="Ribonuclease H-like"/>
    <property type="match status" value="1"/>
</dbReference>
<dbReference type="PANTHER" id="PTHR15140:SF33">
    <property type="entry name" value="LATE BLIGHT RESISTANCE PROTEIN HOMOLOG R1A-3 ISOFORM X1"/>
    <property type="match status" value="1"/>
</dbReference>
<dbReference type="InterPro" id="IPR012337">
    <property type="entry name" value="RNaseH-like_sf"/>
</dbReference>
<proteinExistence type="inferred from homology"/>
<dbReference type="InterPro" id="IPR032675">
    <property type="entry name" value="LRR_dom_sf"/>
</dbReference>
<sequence>MEEVGRKIAKNCQGLPLSIVVIGGLLVASKMTLDTWEYVADNINKIMSSEDSDCLDILSLSYKHLPIHLQPCFLYIGVYPEDHIIRASELINLWVAEGLIKPSELKTLEEVAGEYLKDLIERRLIMVNERGSLGTMKTCIIHDLLRDLCLREAHKEKFLLVDEVDKLQDSSQFIIEHRVAIQHKIYVSPSQHAFESTLLVRSLTFYLVHLLWNLQTLVIHDTIREKPFTLQIWKMPHLRHLICTWHHYIRIPDPQNDRIDNSVLENLQTLSGIQSFKCTEEVVRRIPNVKKLVIVYNPRSIETGSHNYLKNIGCLHKLQSLTLRFTYGYLGEEYIQNCVFPNSLKKLALMGSDNYTLEDIIKRTGWLPHLEKLKLKYIRSGEDWNPVEGQFLRLKVLKLKNMYNLEYLRAESAHFPVLEHLHLKSMYSLKEISSGIGEIATLQSITLKECEASVVASAKYIMDEQQSFGNEGLRLANTISWCTIFKVLLETYLLESPSHGAQSSKFSTRCHDDVAKQMAEFDAFKTRHKVARRKSQLDLYLEEELLDWNDCTNLNILDYWKENCTRYPELSLMARDILSIPITTVASESAFSHGGRIIGKFRSSILPENAEATLCTRDWLEGYSSDEEDEDKLLSMDIESLVGQIGSAHLNE</sequence>
<dbReference type="SUPFAM" id="SSF52058">
    <property type="entry name" value="L domain-like"/>
    <property type="match status" value="1"/>
</dbReference>
<dbReference type="InterPro" id="IPR042197">
    <property type="entry name" value="Apaf_helical"/>
</dbReference>
<dbReference type="Gene3D" id="3.80.10.10">
    <property type="entry name" value="Ribonuclease Inhibitor"/>
    <property type="match status" value="1"/>
</dbReference>
<keyword evidence="9" id="KW-1185">Reference proteome</keyword>
<dbReference type="SUPFAM" id="SSF52540">
    <property type="entry name" value="P-loop containing nucleoside triphosphate hydrolases"/>
    <property type="match status" value="1"/>
</dbReference>
<dbReference type="Pfam" id="PF05699">
    <property type="entry name" value="Dimer_Tnp_hAT"/>
    <property type="match status" value="1"/>
</dbReference>
<reference evidence="8 9" key="1">
    <citation type="journal article" date="2023" name="bioRxiv">
        <title>Genome report: Whole genome sequence and annotation of Penstemon davidsonii.</title>
        <authorList>
            <person name="Ostevik K.L."/>
            <person name="Alabady M."/>
            <person name="Zhang M."/>
            <person name="Rausher M.D."/>
        </authorList>
    </citation>
    <scope>NUCLEOTIDE SEQUENCE [LARGE SCALE GENOMIC DNA]</scope>
    <source>
        <strain evidence="8">DNT005</strain>
        <tissue evidence="8">Whole leaf</tissue>
    </source>
</reference>
<dbReference type="InterPro" id="IPR036388">
    <property type="entry name" value="WH-like_DNA-bd_sf"/>
</dbReference>
<name>A0ABR0CLT1_9LAMI</name>
<keyword evidence="2" id="KW-0433">Leucine-rich repeat</keyword>
<accession>A0ABR0CLT1</accession>
<evidence type="ECO:0000256" key="5">
    <source>
        <dbReference type="ARBA" id="ARBA00022840"/>
    </source>
</evidence>
<dbReference type="Gene3D" id="1.10.8.430">
    <property type="entry name" value="Helical domain of apoptotic protease-activating factors"/>
    <property type="match status" value="1"/>
</dbReference>